<comment type="similarity">
    <text evidence="6">Belongs to the SMC family.</text>
</comment>
<dbReference type="GO" id="GO:0006260">
    <property type="term" value="P:DNA replication"/>
    <property type="evidence" value="ECO:0007669"/>
    <property type="project" value="UniProtKB-UniRule"/>
</dbReference>
<dbReference type="InterPro" id="IPR024704">
    <property type="entry name" value="SMC"/>
</dbReference>
<dbReference type="InterPro" id="IPR010935">
    <property type="entry name" value="SMC_hinge"/>
</dbReference>
<dbReference type="EMBL" id="LITT01000065">
    <property type="protein sequence ID" value="OAA82748.1"/>
    <property type="molecule type" value="Genomic_DNA"/>
</dbReference>
<dbReference type="GO" id="GO:0005737">
    <property type="term" value="C:cytoplasm"/>
    <property type="evidence" value="ECO:0007669"/>
    <property type="project" value="UniProtKB-SubCell"/>
</dbReference>
<evidence type="ECO:0000313" key="8">
    <source>
        <dbReference type="EMBL" id="OAA82748.1"/>
    </source>
</evidence>
<dbReference type="CDD" id="cd03278">
    <property type="entry name" value="ABC_SMC_barmotin"/>
    <property type="match status" value="1"/>
</dbReference>
<dbReference type="GO" id="GO:0005694">
    <property type="term" value="C:chromosome"/>
    <property type="evidence" value="ECO:0007669"/>
    <property type="project" value="InterPro"/>
</dbReference>
<dbReference type="InterPro" id="IPR011890">
    <property type="entry name" value="SMC_prok"/>
</dbReference>
<evidence type="ECO:0000256" key="3">
    <source>
        <dbReference type="ARBA" id="ARBA00022840"/>
    </source>
</evidence>
<dbReference type="InterPro" id="IPR027417">
    <property type="entry name" value="P-loop_NTPase"/>
</dbReference>
<feature type="binding site" evidence="6">
    <location>
        <begin position="32"/>
        <end position="39"/>
    </location>
    <ligand>
        <name>ATP</name>
        <dbReference type="ChEBI" id="CHEBI:30616"/>
    </ligand>
</feature>
<sequence length="1187" mass="135492">MFLKNIEIRGFKSFADKTELIFKGGVTSIVGPNGSGKSNISDAIKWVLGEQSVKSLRGGKMEDVIFAGTQYRKPVGLCQVSLTLNNEDKKLPIDYSDVTVSRRLYRSGESEYYINNTQCRLKDVNELFMDTGIGREGYSIIGQGKIDALLSGKPEDRRSVLEEAAGIVKFKWRKEEAEKKLSNTDANLVRIEDILETHTERLESLKEENDKANEFLKLSKNLKEKEINLLVHSMEKIESKIGENQKSTDFMDKEVKELNLEFVDLKCKITNGNEQVEDFNNKNSDCKTNYYGDRERVQQTEGEIKLLKQRIENLKETIEKNFLELKQVEESKGKKLQQVELQKNSISELKADKDKLENSISQYNDNIGNVQKNAVEREDLYKKLKDDQIEYLSNISNLKNDISSAQKEIEDTLDKINNMKSSCESYIHSIKINASTKDMLVSKVSSIKELISGYQDKVKENKRKISKSNTNLVLEEKNLKELNKTYNKLEANYAVLLNLQQHYEGYNRSVKSLIKDIKDKVVRVPENSCFLLGEVIELPKEYETCIEVALGSAISNIITEDEITAKALIKHLKNKNMGRATFLPLNIIKGKKISNSERFKSISGYIGIASEVVNYKDKFKNALEYVLGRTVICEDMDSALKIAKLSGYSFRIVTLAGDVVNSGGSLTGGSFQKKNSNIIGRKREIEESAIKINKTSESLKDLNGKVQEYKKCIKELDEEILDLKEKGYSENIELTKIQGKINNIDNESSKLIENMEISNREIDILTKNKELKEKNLEDKKKKLENSLGQQNKNDSSILKIEKELEENKSNIEKMKEKLLDFKVKKAQLDESILNKNRELKRLTDEIQELSMKKSRIIEQDKDCENNIHNQELKVNENKEKIQVLNKNIEILKNSIEENDKELIKLKDNVKKCNEKLESLTLLINKKEEKLHKVQVVLARLNSEKENMCLKLKNEIKITYEEALKYKKDIENLDKYNSDIVNLKNSISKLGIVNLGAIQEYSDLREKVTFLSTQREDLVKSKEELNNVIDAMTEKMRTVFKKNFDRLKESFNDTFKELFKGGSADLIITGGDELSGNIDITVQPPGKRLQNINLMSGGEKGLSAIALLFAILKIKPTPFCILDEIEAALDDANVARYASFLKKFSNETQFIVITHRRGTMEASDVLYGVTMEEKGVSKIVSVSLKDEY</sequence>
<reference evidence="8 9" key="1">
    <citation type="journal article" date="2015" name="Biotechnol. Bioeng.">
        <title>Genome sequence and phenotypic characterization of Caulobacter segnis.</title>
        <authorList>
            <person name="Patel S."/>
            <person name="Fletcher B."/>
            <person name="Scott D.C."/>
            <person name="Ely B."/>
        </authorList>
    </citation>
    <scope>NUCLEOTIDE SEQUENCE [LARGE SCALE GENOMIC DNA]</scope>
    <source>
        <strain evidence="8 9">ERI-2</strain>
    </source>
</reference>
<dbReference type="SMART" id="SM00968">
    <property type="entry name" value="SMC_hinge"/>
    <property type="match status" value="1"/>
</dbReference>
<feature type="coiled-coil region" evidence="6">
    <location>
        <begin position="699"/>
        <end position="726"/>
    </location>
</feature>
<evidence type="ECO:0000256" key="4">
    <source>
        <dbReference type="ARBA" id="ARBA00023054"/>
    </source>
</evidence>
<feature type="coiled-coil region" evidence="6">
    <location>
        <begin position="174"/>
        <end position="225"/>
    </location>
</feature>
<keyword evidence="5 6" id="KW-0238">DNA-binding</keyword>
<proteinExistence type="inferred from homology"/>
<evidence type="ECO:0000256" key="1">
    <source>
        <dbReference type="ARBA" id="ARBA00022490"/>
    </source>
</evidence>
<dbReference type="PATRIC" id="fig|1538.10.peg.4174"/>
<comment type="caution">
    <text evidence="8">The sequence shown here is derived from an EMBL/GenBank/DDBJ whole genome shotgun (WGS) entry which is preliminary data.</text>
</comment>
<dbReference type="GO" id="GO:0030261">
    <property type="term" value="P:chromosome condensation"/>
    <property type="evidence" value="ECO:0007669"/>
    <property type="project" value="InterPro"/>
</dbReference>
<evidence type="ECO:0000313" key="9">
    <source>
        <dbReference type="Proteomes" id="UP000077407"/>
    </source>
</evidence>
<dbReference type="GO" id="GO:0016887">
    <property type="term" value="F:ATP hydrolysis activity"/>
    <property type="evidence" value="ECO:0007669"/>
    <property type="project" value="InterPro"/>
</dbReference>
<comment type="domain">
    <text evidence="6">Contains large globular domains required for ATP hydrolysis at each terminus and a third globular domain forming a flexible hinge near the middle of the molecule. These domains are separated by coiled-coil structures.</text>
</comment>
<dbReference type="RefSeq" id="WP_063557296.1">
    <property type="nucleotide sequence ID" value="NZ_LITT01000065.1"/>
</dbReference>
<protein>
    <recommendedName>
        <fullName evidence="6">Chromosome partition protein Smc</fullName>
    </recommendedName>
</protein>
<name>A0A162L0U9_9CLOT</name>
<keyword evidence="2 6" id="KW-0547">Nucleotide-binding</keyword>
<comment type="function">
    <text evidence="6">Required for chromosome condensation and partitioning.</text>
</comment>
<evidence type="ECO:0000256" key="5">
    <source>
        <dbReference type="ARBA" id="ARBA00023125"/>
    </source>
</evidence>
<keyword evidence="3 6" id="KW-0067">ATP-binding</keyword>
<feature type="coiled-coil region" evidence="6">
    <location>
        <begin position="297"/>
        <end position="422"/>
    </location>
</feature>
<feature type="coiled-coil region" evidence="6">
    <location>
        <begin position="465"/>
        <end position="499"/>
    </location>
</feature>
<dbReference type="SUPFAM" id="SSF75553">
    <property type="entry name" value="Smc hinge domain"/>
    <property type="match status" value="1"/>
</dbReference>
<dbReference type="Proteomes" id="UP000077407">
    <property type="component" value="Unassembled WGS sequence"/>
</dbReference>
<evidence type="ECO:0000256" key="2">
    <source>
        <dbReference type="ARBA" id="ARBA00022741"/>
    </source>
</evidence>
<evidence type="ECO:0000256" key="6">
    <source>
        <dbReference type="HAMAP-Rule" id="MF_01894"/>
    </source>
</evidence>
<dbReference type="GO" id="GO:0003677">
    <property type="term" value="F:DNA binding"/>
    <property type="evidence" value="ECO:0007669"/>
    <property type="project" value="UniProtKB-UniRule"/>
</dbReference>
<dbReference type="FunFam" id="3.40.50.300:FF:000984">
    <property type="entry name" value="Chromosome partition protein Smc"/>
    <property type="match status" value="1"/>
</dbReference>
<dbReference type="Gene3D" id="3.40.50.300">
    <property type="entry name" value="P-loop containing nucleotide triphosphate hydrolases"/>
    <property type="match status" value="2"/>
</dbReference>
<dbReference type="GO" id="GO:0005524">
    <property type="term" value="F:ATP binding"/>
    <property type="evidence" value="ECO:0007669"/>
    <property type="project" value="UniProtKB-UniRule"/>
</dbReference>
<dbReference type="Pfam" id="PF02463">
    <property type="entry name" value="SMC_N"/>
    <property type="match status" value="1"/>
</dbReference>
<feature type="coiled-coil region" evidence="6">
    <location>
        <begin position="755"/>
        <end position="943"/>
    </location>
</feature>
<dbReference type="AlphaFoldDB" id="A0A162L0U9"/>
<gene>
    <name evidence="8" type="primary">smc_6</name>
    <name evidence="6" type="synonym">smc</name>
    <name evidence="8" type="ORF">WY13_04096</name>
</gene>
<dbReference type="Gene3D" id="3.30.70.1620">
    <property type="match status" value="1"/>
</dbReference>
<organism evidence="8 9">
    <name type="scientific">Clostridium ljungdahlii</name>
    <dbReference type="NCBI Taxonomy" id="1538"/>
    <lineage>
        <taxon>Bacteria</taxon>
        <taxon>Bacillati</taxon>
        <taxon>Bacillota</taxon>
        <taxon>Clostridia</taxon>
        <taxon>Eubacteriales</taxon>
        <taxon>Clostridiaceae</taxon>
        <taxon>Clostridium</taxon>
    </lineage>
</organism>
<feature type="domain" description="SMC hinge" evidence="7">
    <location>
        <begin position="526"/>
        <end position="643"/>
    </location>
</feature>
<dbReference type="SUPFAM" id="SSF52540">
    <property type="entry name" value="P-loop containing nucleoside triphosphate hydrolases"/>
    <property type="match status" value="1"/>
</dbReference>
<comment type="subcellular location">
    <subcellularLocation>
        <location evidence="6">Cytoplasm</location>
    </subcellularLocation>
</comment>
<dbReference type="GO" id="GO:0007059">
    <property type="term" value="P:chromosome segregation"/>
    <property type="evidence" value="ECO:0007669"/>
    <property type="project" value="UniProtKB-UniRule"/>
</dbReference>
<dbReference type="HAMAP" id="MF_01894">
    <property type="entry name" value="Smc_prok"/>
    <property type="match status" value="1"/>
</dbReference>
<comment type="subunit">
    <text evidence="6">Homodimer.</text>
</comment>
<evidence type="ECO:0000259" key="7">
    <source>
        <dbReference type="SMART" id="SM00968"/>
    </source>
</evidence>
<dbReference type="PANTHER" id="PTHR43977">
    <property type="entry name" value="STRUCTURAL MAINTENANCE OF CHROMOSOMES PROTEIN 3"/>
    <property type="match status" value="1"/>
</dbReference>
<dbReference type="InterPro" id="IPR003395">
    <property type="entry name" value="RecF/RecN/SMC_N"/>
</dbReference>
<keyword evidence="1 6" id="KW-0963">Cytoplasm</keyword>
<dbReference type="InterPro" id="IPR036277">
    <property type="entry name" value="SMC_hinge_sf"/>
</dbReference>
<dbReference type="NCBIfam" id="TIGR02168">
    <property type="entry name" value="SMC_prok_B"/>
    <property type="match status" value="1"/>
</dbReference>
<dbReference type="Gene3D" id="1.20.1060.20">
    <property type="match status" value="1"/>
</dbReference>
<dbReference type="Pfam" id="PF06470">
    <property type="entry name" value="SMC_hinge"/>
    <property type="match status" value="1"/>
</dbReference>
<keyword evidence="4 6" id="KW-0175">Coiled coil</keyword>
<dbReference type="OrthoDB" id="9808768at2"/>
<accession>A0A162L0U9</accession>
<dbReference type="PIRSF" id="PIRSF005719">
    <property type="entry name" value="SMC"/>
    <property type="match status" value="1"/>
</dbReference>
<dbReference type="GO" id="GO:0007062">
    <property type="term" value="P:sister chromatid cohesion"/>
    <property type="evidence" value="ECO:0007669"/>
    <property type="project" value="InterPro"/>
</dbReference>